<dbReference type="AlphaFoldDB" id="A0AAD5NUG0"/>
<dbReference type="Proteomes" id="UP001064489">
    <property type="component" value="Chromosome 3"/>
</dbReference>
<sequence>MTSDREMVLPQLETLTLQELASLVNFCAQFIFPSFSYLQAPQMGKEDEDMEQSPLETNREIYCQYSADLQKGEEYKLYNSTEIQDQQQCATTTADVHLRRRREDLLTVSAVVAAHLASPSPSSLHVAVDLGSQLSWMAKCQNLIGLV</sequence>
<reference evidence="1" key="2">
    <citation type="submission" date="2023-02" db="EMBL/GenBank/DDBJ databases">
        <authorList>
            <person name="Swenson N.G."/>
            <person name="Wegrzyn J.L."/>
            <person name="Mcevoy S.L."/>
        </authorList>
    </citation>
    <scope>NUCLEOTIDE SEQUENCE</scope>
    <source>
        <strain evidence="1">91603</strain>
        <tissue evidence="1">Leaf</tissue>
    </source>
</reference>
<evidence type="ECO:0000313" key="1">
    <source>
        <dbReference type="EMBL" id="KAI9184696.1"/>
    </source>
</evidence>
<protein>
    <submittedName>
        <fullName evidence="1">Uncharacterized protein</fullName>
    </submittedName>
</protein>
<keyword evidence="2" id="KW-1185">Reference proteome</keyword>
<evidence type="ECO:0000313" key="2">
    <source>
        <dbReference type="Proteomes" id="UP001064489"/>
    </source>
</evidence>
<proteinExistence type="predicted"/>
<comment type="caution">
    <text evidence="1">The sequence shown here is derived from an EMBL/GenBank/DDBJ whole genome shotgun (WGS) entry which is preliminary data.</text>
</comment>
<accession>A0AAD5NUG0</accession>
<dbReference type="EMBL" id="JAJSOW010000100">
    <property type="protein sequence ID" value="KAI9184696.1"/>
    <property type="molecule type" value="Genomic_DNA"/>
</dbReference>
<name>A0AAD5NUG0_ACENE</name>
<organism evidence="1 2">
    <name type="scientific">Acer negundo</name>
    <name type="common">Box elder</name>
    <dbReference type="NCBI Taxonomy" id="4023"/>
    <lineage>
        <taxon>Eukaryota</taxon>
        <taxon>Viridiplantae</taxon>
        <taxon>Streptophyta</taxon>
        <taxon>Embryophyta</taxon>
        <taxon>Tracheophyta</taxon>
        <taxon>Spermatophyta</taxon>
        <taxon>Magnoliopsida</taxon>
        <taxon>eudicotyledons</taxon>
        <taxon>Gunneridae</taxon>
        <taxon>Pentapetalae</taxon>
        <taxon>rosids</taxon>
        <taxon>malvids</taxon>
        <taxon>Sapindales</taxon>
        <taxon>Sapindaceae</taxon>
        <taxon>Hippocastanoideae</taxon>
        <taxon>Acereae</taxon>
        <taxon>Acer</taxon>
    </lineage>
</organism>
<reference evidence="1" key="1">
    <citation type="journal article" date="2022" name="Plant J.">
        <title>Strategies of tolerance reflected in two North American maple genomes.</title>
        <authorList>
            <person name="McEvoy S.L."/>
            <person name="Sezen U.U."/>
            <person name="Trouern-Trend A."/>
            <person name="McMahon S.M."/>
            <person name="Schaberg P.G."/>
            <person name="Yang J."/>
            <person name="Wegrzyn J.L."/>
            <person name="Swenson N.G."/>
        </authorList>
    </citation>
    <scope>NUCLEOTIDE SEQUENCE</scope>
    <source>
        <strain evidence="1">91603</strain>
    </source>
</reference>
<gene>
    <name evidence="1" type="ORF">LWI28_000025</name>
</gene>